<dbReference type="GO" id="GO:0009432">
    <property type="term" value="P:SOS response"/>
    <property type="evidence" value="ECO:0007669"/>
    <property type="project" value="TreeGrafter"/>
</dbReference>
<dbReference type="KEGG" id="mph:MLP_36680"/>
<dbReference type="SUPFAM" id="SSF56672">
    <property type="entry name" value="DNA/RNA polymerases"/>
    <property type="match status" value="1"/>
</dbReference>
<comment type="similarity">
    <text evidence="2 16">Belongs to the DNA polymerase type-Y family.</text>
</comment>
<comment type="subcellular location">
    <subcellularLocation>
        <location evidence="1 16">Cytoplasm</location>
    </subcellularLocation>
</comment>
<feature type="compositionally biased region" description="Low complexity" evidence="17">
    <location>
        <begin position="379"/>
        <end position="389"/>
    </location>
</feature>
<dbReference type="FunFam" id="3.30.1490.100:FF:000004">
    <property type="entry name" value="DNA polymerase IV"/>
    <property type="match status" value="1"/>
</dbReference>
<dbReference type="InterPro" id="IPR053848">
    <property type="entry name" value="IMS_HHH_1"/>
</dbReference>
<dbReference type="Gene3D" id="3.30.1490.100">
    <property type="entry name" value="DNA polymerase, Y-family, little finger domain"/>
    <property type="match status" value="1"/>
</dbReference>
<dbReference type="PANTHER" id="PTHR11076:SF33">
    <property type="entry name" value="DNA POLYMERASE KAPPA"/>
    <property type="match status" value="1"/>
</dbReference>
<evidence type="ECO:0000256" key="15">
    <source>
        <dbReference type="ARBA" id="ARBA00049244"/>
    </source>
</evidence>
<comment type="subunit">
    <text evidence="16">Monomer.</text>
</comment>
<feature type="active site" evidence="16">
    <location>
        <position position="106"/>
    </location>
</feature>
<dbReference type="NCBIfam" id="NF002677">
    <property type="entry name" value="PRK02406.1"/>
    <property type="match status" value="1"/>
</dbReference>
<proteinExistence type="inferred from homology"/>
<dbReference type="PROSITE" id="PS50173">
    <property type="entry name" value="UMUC"/>
    <property type="match status" value="1"/>
</dbReference>
<dbReference type="AlphaFoldDB" id="F5XP42"/>
<dbReference type="InterPro" id="IPR043128">
    <property type="entry name" value="Rev_trsase/Diguanyl_cyclase"/>
</dbReference>
<dbReference type="InterPro" id="IPR001126">
    <property type="entry name" value="UmuC"/>
</dbReference>
<dbReference type="HAMAP" id="MF_01113">
    <property type="entry name" value="DNApol_IV"/>
    <property type="match status" value="1"/>
</dbReference>
<dbReference type="PANTHER" id="PTHR11076">
    <property type="entry name" value="DNA REPAIR POLYMERASE UMUC / TRANSFERASE FAMILY MEMBER"/>
    <property type="match status" value="1"/>
</dbReference>
<keyword evidence="4 16" id="KW-0963">Cytoplasm</keyword>
<dbReference type="Gene3D" id="3.30.70.270">
    <property type="match status" value="1"/>
</dbReference>
<reference evidence="19 20" key="1">
    <citation type="submission" date="2011-05" db="EMBL/GenBank/DDBJ databases">
        <title>Whole genome sequence of Microlunatus phosphovorus NM-1.</title>
        <authorList>
            <person name="Hosoyama A."/>
            <person name="Sasaki K."/>
            <person name="Harada T."/>
            <person name="Igarashi R."/>
            <person name="Kawakoshi A."/>
            <person name="Sasagawa M."/>
            <person name="Fukada J."/>
            <person name="Nakamura S."/>
            <person name="Katano Y."/>
            <person name="Hanada S."/>
            <person name="Kamagata Y."/>
            <person name="Nakamura N."/>
            <person name="Yamazaki S."/>
            <person name="Fujita N."/>
        </authorList>
    </citation>
    <scope>NUCLEOTIDE SEQUENCE [LARGE SCALE GENOMIC DNA]</scope>
    <source>
        <strain evidence="20">ATCC 700054 / DSM 10555 / JCM 9379 / NBRC 101784 / NCIMB 13414 / VKM Ac-1990 / NM-1</strain>
    </source>
</reference>
<dbReference type="Pfam" id="PF00817">
    <property type="entry name" value="IMS"/>
    <property type="match status" value="1"/>
</dbReference>
<gene>
    <name evidence="16 19" type="primary">dinB</name>
    <name evidence="19" type="ordered locus">MLP_36680</name>
</gene>
<dbReference type="RefSeq" id="WP_013864531.1">
    <property type="nucleotide sequence ID" value="NC_015635.1"/>
</dbReference>
<dbReference type="HOGENOM" id="CLU_012348_1_0_11"/>
<evidence type="ECO:0000256" key="10">
    <source>
        <dbReference type="ARBA" id="ARBA00022842"/>
    </source>
</evidence>
<keyword evidence="8 16" id="KW-0479">Metal-binding</keyword>
<evidence type="ECO:0000313" key="20">
    <source>
        <dbReference type="Proteomes" id="UP000007947"/>
    </source>
</evidence>
<keyword evidence="3 16" id="KW-0515">Mutator protein</keyword>
<dbReference type="InterPro" id="IPR017961">
    <property type="entry name" value="DNA_pol_Y-fam_little_finger"/>
</dbReference>
<evidence type="ECO:0000313" key="19">
    <source>
        <dbReference type="EMBL" id="BAK36682.1"/>
    </source>
</evidence>
<comment type="catalytic activity">
    <reaction evidence="15 16">
        <text>DNA(n) + a 2'-deoxyribonucleoside 5'-triphosphate = DNA(n+1) + diphosphate</text>
        <dbReference type="Rhea" id="RHEA:22508"/>
        <dbReference type="Rhea" id="RHEA-COMP:17339"/>
        <dbReference type="Rhea" id="RHEA-COMP:17340"/>
        <dbReference type="ChEBI" id="CHEBI:33019"/>
        <dbReference type="ChEBI" id="CHEBI:61560"/>
        <dbReference type="ChEBI" id="CHEBI:173112"/>
        <dbReference type="EC" id="2.7.7.7"/>
    </reaction>
</comment>
<name>F5XP42_MICPN</name>
<dbReference type="STRING" id="1032480.MLP_36680"/>
<dbReference type="InterPro" id="IPR036775">
    <property type="entry name" value="DNA_pol_Y-fam_lit_finger_sf"/>
</dbReference>
<keyword evidence="11 16" id="KW-0239">DNA-directed DNA polymerase</keyword>
<evidence type="ECO:0000256" key="16">
    <source>
        <dbReference type="HAMAP-Rule" id="MF_01113"/>
    </source>
</evidence>
<comment type="function">
    <text evidence="14 16">Poorly processive, error-prone DNA polymerase involved in untargeted mutagenesis. Copies undamaged DNA at stalled replication forks, which arise in vivo from mismatched or misaligned primer ends. These misaligned primers can be extended by PolIV. Exhibits no 3'-5' exonuclease (proofreading) activity. May be involved in translesional synthesis, in conjunction with the beta clamp from PolIII.</text>
</comment>
<dbReference type="Proteomes" id="UP000007947">
    <property type="component" value="Chromosome"/>
</dbReference>
<feature type="binding site" evidence="16">
    <location>
        <position position="105"/>
    </location>
    <ligand>
        <name>Mg(2+)</name>
        <dbReference type="ChEBI" id="CHEBI:18420"/>
    </ligand>
</feature>
<dbReference type="GO" id="GO:0003887">
    <property type="term" value="F:DNA-directed DNA polymerase activity"/>
    <property type="evidence" value="ECO:0007669"/>
    <property type="project" value="UniProtKB-UniRule"/>
</dbReference>
<evidence type="ECO:0000256" key="8">
    <source>
        <dbReference type="ARBA" id="ARBA00022723"/>
    </source>
</evidence>
<protein>
    <recommendedName>
        <fullName evidence="16">DNA polymerase IV</fullName>
        <shortName evidence="16">Pol IV</shortName>
        <ecNumber evidence="16">2.7.7.7</ecNumber>
    </recommendedName>
</protein>
<feature type="binding site" evidence="16">
    <location>
        <position position="11"/>
    </location>
    <ligand>
        <name>Mg(2+)</name>
        <dbReference type="ChEBI" id="CHEBI:18420"/>
    </ligand>
</feature>
<dbReference type="GO" id="GO:0000287">
    <property type="term" value="F:magnesium ion binding"/>
    <property type="evidence" value="ECO:0007669"/>
    <property type="project" value="UniProtKB-UniRule"/>
</dbReference>
<evidence type="ECO:0000256" key="7">
    <source>
        <dbReference type="ARBA" id="ARBA00022705"/>
    </source>
</evidence>
<feature type="site" description="Substrate discrimination" evidence="16">
    <location>
        <position position="16"/>
    </location>
</feature>
<feature type="domain" description="UmuC" evidence="18">
    <location>
        <begin position="7"/>
        <end position="192"/>
    </location>
</feature>
<evidence type="ECO:0000256" key="13">
    <source>
        <dbReference type="ARBA" id="ARBA00023204"/>
    </source>
</evidence>
<organism evidence="19 20">
    <name type="scientific">Microlunatus phosphovorus (strain ATCC 700054 / DSM 10555 / JCM 9379 / NBRC 101784 / NCIMB 13414 / VKM Ac-1990 / NM-1)</name>
    <dbReference type="NCBI Taxonomy" id="1032480"/>
    <lineage>
        <taxon>Bacteria</taxon>
        <taxon>Bacillati</taxon>
        <taxon>Actinomycetota</taxon>
        <taxon>Actinomycetes</taxon>
        <taxon>Propionibacteriales</taxon>
        <taxon>Propionibacteriaceae</taxon>
        <taxon>Microlunatus</taxon>
    </lineage>
</organism>
<dbReference type="InterPro" id="IPR022880">
    <property type="entry name" value="DNApol_IV"/>
</dbReference>
<keyword evidence="10 16" id="KW-0460">Magnesium</keyword>
<evidence type="ECO:0000256" key="14">
    <source>
        <dbReference type="ARBA" id="ARBA00025589"/>
    </source>
</evidence>
<keyword evidence="20" id="KW-1185">Reference proteome</keyword>
<keyword evidence="13 16" id="KW-0234">DNA repair</keyword>
<evidence type="ECO:0000256" key="11">
    <source>
        <dbReference type="ARBA" id="ARBA00022932"/>
    </source>
</evidence>
<evidence type="ECO:0000256" key="4">
    <source>
        <dbReference type="ARBA" id="ARBA00022490"/>
    </source>
</evidence>
<dbReference type="EMBL" id="AP012204">
    <property type="protein sequence ID" value="BAK36682.1"/>
    <property type="molecule type" value="Genomic_DNA"/>
</dbReference>
<dbReference type="InterPro" id="IPR050116">
    <property type="entry name" value="DNA_polymerase-Y"/>
</dbReference>
<dbReference type="EC" id="2.7.7.7" evidence="16"/>
<dbReference type="InterPro" id="IPR043502">
    <property type="entry name" value="DNA/RNA_pol_sf"/>
</dbReference>
<dbReference type="SUPFAM" id="SSF100879">
    <property type="entry name" value="Lesion bypass DNA polymerase (Y-family), little finger domain"/>
    <property type="match status" value="1"/>
</dbReference>
<evidence type="ECO:0000256" key="9">
    <source>
        <dbReference type="ARBA" id="ARBA00022763"/>
    </source>
</evidence>
<evidence type="ECO:0000256" key="12">
    <source>
        <dbReference type="ARBA" id="ARBA00023125"/>
    </source>
</evidence>
<keyword evidence="9 16" id="KW-0227">DNA damage</keyword>
<dbReference type="Gene3D" id="1.10.150.20">
    <property type="entry name" value="5' to 3' exonuclease, C-terminal subdomain"/>
    <property type="match status" value="1"/>
</dbReference>
<comment type="cofactor">
    <cofactor evidence="16">
        <name>Mg(2+)</name>
        <dbReference type="ChEBI" id="CHEBI:18420"/>
    </cofactor>
    <text evidence="16">Binds 2 magnesium ions per subunit.</text>
</comment>
<accession>F5XP42</accession>
<evidence type="ECO:0000256" key="5">
    <source>
        <dbReference type="ARBA" id="ARBA00022679"/>
    </source>
</evidence>
<dbReference type="Gene3D" id="3.40.1170.60">
    <property type="match status" value="1"/>
</dbReference>
<keyword evidence="5 16" id="KW-0808">Transferase</keyword>
<dbReference type="NCBIfam" id="NF002882">
    <property type="entry name" value="PRK03348.1"/>
    <property type="match status" value="1"/>
</dbReference>
<evidence type="ECO:0000256" key="2">
    <source>
        <dbReference type="ARBA" id="ARBA00010945"/>
    </source>
</evidence>
<dbReference type="Pfam" id="PF21999">
    <property type="entry name" value="IMS_HHH_1"/>
    <property type="match status" value="1"/>
</dbReference>
<dbReference type="GO" id="GO:0006281">
    <property type="term" value="P:DNA repair"/>
    <property type="evidence" value="ECO:0007669"/>
    <property type="project" value="UniProtKB-UniRule"/>
</dbReference>
<dbReference type="eggNOG" id="COG0389">
    <property type="taxonomic scope" value="Bacteria"/>
</dbReference>
<keyword evidence="6 16" id="KW-0548">Nucleotidyltransferase</keyword>
<dbReference type="GO" id="GO:0003684">
    <property type="term" value="F:damaged DNA binding"/>
    <property type="evidence" value="ECO:0007669"/>
    <property type="project" value="InterPro"/>
</dbReference>
<feature type="region of interest" description="Disordered" evidence="17">
    <location>
        <begin position="357"/>
        <end position="404"/>
    </location>
</feature>
<dbReference type="Pfam" id="PF11799">
    <property type="entry name" value="IMS_C"/>
    <property type="match status" value="1"/>
</dbReference>
<evidence type="ECO:0000256" key="17">
    <source>
        <dbReference type="SAM" id="MobiDB-lite"/>
    </source>
</evidence>
<evidence type="ECO:0000256" key="3">
    <source>
        <dbReference type="ARBA" id="ARBA00022457"/>
    </source>
</evidence>
<dbReference type="GO" id="GO:0006261">
    <property type="term" value="P:DNA-templated DNA replication"/>
    <property type="evidence" value="ECO:0007669"/>
    <property type="project" value="UniProtKB-UniRule"/>
</dbReference>
<keyword evidence="12 16" id="KW-0238">DNA-binding</keyword>
<dbReference type="GO" id="GO:0005829">
    <property type="term" value="C:cytosol"/>
    <property type="evidence" value="ECO:0007669"/>
    <property type="project" value="TreeGrafter"/>
</dbReference>
<dbReference type="GO" id="GO:0042276">
    <property type="term" value="P:error-prone translesion synthesis"/>
    <property type="evidence" value="ECO:0007669"/>
    <property type="project" value="TreeGrafter"/>
</dbReference>
<evidence type="ECO:0000256" key="1">
    <source>
        <dbReference type="ARBA" id="ARBA00004496"/>
    </source>
</evidence>
<keyword evidence="7 16" id="KW-0235">DNA replication</keyword>
<dbReference type="CDD" id="cd03586">
    <property type="entry name" value="PolY_Pol_IV_kappa"/>
    <property type="match status" value="1"/>
</dbReference>
<evidence type="ECO:0000256" key="6">
    <source>
        <dbReference type="ARBA" id="ARBA00022695"/>
    </source>
</evidence>
<evidence type="ECO:0000259" key="18">
    <source>
        <dbReference type="PROSITE" id="PS50173"/>
    </source>
</evidence>
<sequence>MRSQPSVLHLDLDAFFAAVEQRDKPSLRGKAVVVGGIGQRGVVATASYEARRFGVRSAMPAHEARRRAPHAAFLAGRFEAYRAASHEVMSILRELSPAVEPLSLDEAFVDLAQARRPVELTDAGLRRLVGELKAEVAAATGGLTASVGIGSSKFIAKLATELGKPDGLVVVAPGAEVPLIEPLPVSVIPGVGPVTAEKLQRIGVHTVADLQRVSVAEVAQLIGKAHAQGLTDLAYARDDRPVEPERETKSISMEDTFETDLVDRATLTAICERHARQVAARLRSAGLFARTVTLKLRRHDFSTQTRSTTLRSPIDTPDEIARLARGLLDAIDLTGGIRLLGVGVAGLTEVVQDQLFDESGNDPTDSPDSADESGTVRQSAAGSVAESESGVGGQNGAGAEVPVAGVTGPDIPVAGVTARHGHRWLPGIDVEHDEHGRGWVWGSGLGRVTVRFESWQTGPGPVRTFAEADPALHRADPLPYRPRCAVA</sequence>